<reference evidence="3" key="1">
    <citation type="journal article" date="2010" name="Nat. Biotechnol.">
        <title>Draft genome sequence of the oilseed species Ricinus communis.</title>
        <authorList>
            <person name="Chan A.P."/>
            <person name="Crabtree J."/>
            <person name="Zhao Q."/>
            <person name="Lorenzi H."/>
            <person name="Orvis J."/>
            <person name="Puiu D."/>
            <person name="Melake-Berhan A."/>
            <person name="Jones K.M."/>
            <person name="Redman J."/>
            <person name="Chen G."/>
            <person name="Cahoon E.B."/>
            <person name="Gedil M."/>
            <person name="Stanke M."/>
            <person name="Haas B.J."/>
            <person name="Wortman J.R."/>
            <person name="Fraser-Liggett C.M."/>
            <person name="Ravel J."/>
            <person name="Rabinowicz P.D."/>
        </authorList>
    </citation>
    <scope>NUCLEOTIDE SEQUENCE [LARGE SCALE GENOMIC DNA]</scope>
    <source>
        <strain evidence="3">cv. Hale</strain>
    </source>
</reference>
<evidence type="ECO:0000256" key="1">
    <source>
        <dbReference type="SAM" id="MobiDB-lite"/>
    </source>
</evidence>
<dbReference type="EMBL" id="EQ973775">
    <property type="protein sequence ID" value="EEF50630.1"/>
    <property type="molecule type" value="Genomic_DNA"/>
</dbReference>
<feature type="compositionally biased region" description="Acidic residues" evidence="1">
    <location>
        <begin position="75"/>
        <end position="94"/>
    </location>
</feature>
<evidence type="ECO:0000313" key="2">
    <source>
        <dbReference type="EMBL" id="EEF50630.1"/>
    </source>
</evidence>
<keyword evidence="3" id="KW-1185">Reference proteome</keyword>
<feature type="region of interest" description="Disordered" evidence="1">
    <location>
        <begin position="16"/>
        <end position="44"/>
    </location>
</feature>
<dbReference type="Proteomes" id="UP000008311">
    <property type="component" value="Unassembled WGS sequence"/>
</dbReference>
<accession>B9RE22</accession>
<organism evidence="2 3">
    <name type="scientific">Ricinus communis</name>
    <name type="common">Castor bean</name>
    <dbReference type="NCBI Taxonomy" id="3988"/>
    <lineage>
        <taxon>Eukaryota</taxon>
        <taxon>Viridiplantae</taxon>
        <taxon>Streptophyta</taxon>
        <taxon>Embryophyta</taxon>
        <taxon>Tracheophyta</taxon>
        <taxon>Spermatophyta</taxon>
        <taxon>Magnoliopsida</taxon>
        <taxon>eudicotyledons</taxon>
        <taxon>Gunneridae</taxon>
        <taxon>Pentapetalae</taxon>
        <taxon>rosids</taxon>
        <taxon>fabids</taxon>
        <taxon>Malpighiales</taxon>
        <taxon>Euphorbiaceae</taxon>
        <taxon>Acalyphoideae</taxon>
        <taxon>Acalypheae</taxon>
        <taxon>Ricinus</taxon>
    </lineage>
</organism>
<protein>
    <submittedName>
        <fullName evidence="2">Uncharacterized protein</fullName>
    </submittedName>
</protein>
<feature type="compositionally biased region" description="Low complexity" evidence="1">
    <location>
        <begin position="33"/>
        <end position="43"/>
    </location>
</feature>
<dbReference type="InParanoid" id="B9RE22"/>
<sequence>MGVKLRTSNELHIYVDHTNGNASGGEKYNQPFVQVGSSSQDSGVTEKDYNDFIDYVGIFVRQQNKENGDGAQTQEENEEVNNEDEIGGMSDDESTNSSQYIDNDDLGSYYSNYDNSCVDEAKRRGLNLMLPSLLLKDGF</sequence>
<evidence type="ECO:0000313" key="3">
    <source>
        <dbReference type="Proteomes" id="UP000008311"/>
    </source>
</evidence>
<proteinExistence type="predicted"/>
<name>B9RE22_RICCO</name>
<dbReference type="AlphaFoldDB" id="B9RE22"/>
<feature type="region of interest" description="Disordered" evidence="1">
    <location>
        <begin position="64"/>
        <end position="105"/>
    </location>
</feature>
<gene>
    <name evidence="2" type="ORF">RCOM_1617390</name>
</gene>